<proteinExistence type="predicted"/>
<dbReference type="EMBL" id="MT143977">
    <property type="protein sequence ID" value="QJA44540.1"/>
    <property type="molecule type" value="Genomic_DNA"/>
</dbReference>
<name>A0A6H1ZBH6_9ZZZZ</name>
<dbReference type="AlphaFoldDB" id="A0A6H1ZBH6"/>
<protein>
    <submittedName>
        <fullName evidence="1">Uncharacterized protein</fullName>
    </submittedName>
</protein>
<evidence type="ECO:0000313" key="1">
    <source>
        <dbReference type="EMBL" id="QJA44540.1"/>
    </source>
</evidence>
<accession>A0A6H1ZBH6</accession>
<dbReference type="EMBL" id="MT144598">
    <property type="protein sequence ID" value="QJH94256.1"/>
    <property type="molecule type" value="Genomic_DNA"/>
</dbReference>
<reference evidence="1" key="1">
    <citation type="submission" date="2020-03" db="EMBL/GenBank/DDBJ databases">
        <title>The deep terrestrial virosphere.</title>
        <authorList>
            <person name="Holmfeldt K."/>
            <person name="Nilsson E."/>
            <person name="Simone D."/>
            <person name="Lopez-Fernandez M."/>
            <person name="Wu X."/>
            <person name="de Brujin I."/>
            <person name="Lundin D."/>
            <person name="Andersson A."/>
            <person name="Bertilsson S."/>
            <person name="Dopson M."/>
        </authorList>
    </citation>
    <scope>NUCLEOTIDE SEQUENCE</scope>
    <source>
        <strain evidence="1">TM448A00111</strain>
        <strain evidence="2">TM448B00196</strain>
    </source>
</reference>
<organism evidence="1">
    <name type="scientific">viral metagenome</name>
    <dbReference type="NCBI Taxonomy" id="1070528"/>
    <lineage>
        <taxon>unclassified sequences</taxon>
        <taxon>metagenomes</taxon>
        <taxon>organismal metagenomes</taxon>
    </lineage>
</organism>
<evidence type="ECO:0000313" key="2">
    <source>
        <dbReference type="EMBL" id="QJH94256.1"/>
    </source>
</evidence>
<sequence length="61" mass="6792">MGIRCNSGDNPAIGLIHEVKARIYLQNQVGFPGEKGFDDIPGWSKRIYGKRQVNRSDMSLG</sequence>
<gene>
    <name evidence="1" type="ORF">TM448A00111_0043</name>
    <name evidence="2" type="ORF">TM448B00196_0043</name>
</gene>